<keyword evidence="4" id="KW-1185">Reference proteome</keyword>
<reference evidence="2" key="1">
    <citation type="submission" date="2022-04" db="EMBL/GenBank/DDBJ databases">
        <authorList>
            <person name="Forde T."/>
        </authorList>
    </citation>
    <scope>NUCLEOTIDE SEQUENCE</scope>
    <source>
        <strain evidence="2">A18Y016a</strain>
        <strain evidence="3">A18Y020d</strain>
    </source>
</reference>
<evidence type="ECO:0000313" key="4">
    <source>
        <dbReference type="Proteomes" id="UP001154095"/>
    </source>
</evidence>
<protein>
    <submittedName>
        <fullName evidence="2">Uncharacterized protein</fullName>
    </submittedName>
</protein>
<keyword evidence="1" id="KW-1133">Transmembrane helix</keyword>
<organism evidence="2 5">
    <name type="scientific">Erysipelothrix amsterdamensis</name>
    <dbReference type="NCBI Taxonomy" id="2929157"/>
    <lineage>
        <taxon>Bacteria</taxon>
        <taxon>Bacillati</taxon>
        <taxon>Bacillota</taxon>
        <taxon>Erysipelotrichia</taxon>
        <taxon>Erysipelotrichales</taxon>
        <taxon>Erysipelotrichaceae</taxon>
        <taxon>Erysipelothrix</taxon>
    </lineage>
</organism>
<feature type="transmembrane region" description="Helical" evidence="1">
    <location>
        <begin position="68"/>
        <end position="87"/>
    </location>
</feature>
<evidence type="ECO:0000313" key="5">
    <source>
        <dbReference type="Proteomes" id="UP001154111"/>
    </source>
</evidence>
<sequence>MSTLLESMSQYENLLLLINPLIALLSFYSFYALKNRKIMLYWLFAGSTLVFILNALFNAFVLAPQYQVHVNLCFTLFLVFLLLYLYEYFITEKYPTFQLIGWFLLPFVLFLIYKFIKHASIVIAFLSILYIFRNSYNHQIFGWVILSLVLSCLLNPFYSLSILLIPFCQFRNSDSLRTLISSLILIYPLTLWSISVFATFFS</sequence>
<evidence type="ECO:0000313" key="3">
    <source>
        <dbReference type="EMBL" id="CAH2760731.1"/>
    </source>
</evidence>
<feature type="transmembrane region" description="Helical" evidence="1">
    <location>
        <begin position="144"/>
        <end position="167"/>
    </location>
</feature>
<dbReference type="RefSeq" id="WP_254007081.1">
    <property type="nucleotide sequence ID" value="NZ_OW659477.1"/>
</dbReference>
<dbReference type="AlphaFoldDB" id="A0AAU9VI08"/>
<feature type="transmembrane region" description="Helical" evidence="1">
    <location>
        <begin position="40"/>
        <end position="62"/>
    </location>
</feature>
<dbReference type="Proteomes" id="UP001154111">
    <property type="component" value="Chromosome"/>
</dbReference>
<feature type="transmembrane region" description="Helical" evidence="1">
    <location>
        <begin position="99"/>
        <end position="132"/>
    </location>
</feature>
<accession>A0AAU9VI08</accession>
<keyword evidence="1" id="KW-0812">Transmembrane</keyword>
<dbReference type="EMBL" id="OW659477">
    <property type="protein sequence ID" value="CAH2760720.1"/>
    <property type="molecule type" value="Genomic_DNA"/>
</dbReference>
<feature type="transmembrane region" description="Helical" evidence="1">
    <location>
        <begin position="14"/>
        <end position="33"/>
    </location>
</feature>
<name>A0AAU9VI08_9FIRM</name>
<keyword evidence="1" id="KW-0472">Membrane</keyword>
<evidence type="ECO:0000313" key="2">
    <source>
        <dbReference type="EMBL" id="CAH2760720.1"/>
    </source>
</evidence>
<dbReference type="Proteomes" id="UP001154095">
    <property type="component" value="Chromosome"/>
</dbReference>
<evidence type="ECO:0000256" key="1">
    <source>
        <dbReference type="SAM" id="Phobius"/>
    </source>
</evidence>
<feature type="transmembrane region" description="Helical" evidence="1">
    <location>
        <begin position="179"/>
        <end position="201"/>
    </location>
</feature>
<gene>
    <name evidence="2" type="ORF">ERYAMS2_00325</name>
    <name evidence="3" type="ORF">ERYAMS_00035</name>
</gene>
<dbReference type="EMBL" id="OW659496">
    <property type="protein sequence ID" value="CAH2760731.1"/>
    <property type="molecule type" value="Genomic_DNA"/>
</dbReference>
<proteinExistence type="predicted"/>